<sequence>RSKFMADQTINELPGEIREQLPEHAQQIFLAAFNAAQSNGSNEEGAREIAWNSVKNEYEPGSDGKWQRKPEDTAIHNKSVVSGGN</sequence>
<dbReference type="SUPFAM" id="SSF140376">
    <property type="entry name" value="ChaB-like"/>
    <property type="match status" value="1"/>
</dbReference>
<dbReference type="EMBL" id="JALPRY010000083">
    <property type="protein sequence ID" value="MCK8782761.1"/>
    <property type="molecule type" value="Genomic_DNA"/>
</dbReference>
<feature type="compositionally biased region" description="Basic and acidic residues" evidence="1">
    <location>
        <begin position="65"/>
        <end position="75"/>
    </location>
</feature>
<dbReference type="Pfam" id="PF06150">
    <property type="entry name" value="ChaB"/>
    <property type="match status" value="1"/>
</dbReference>
<dbReference type="Gene3D" id="1.10.1740.70">
    <property type="entry name" value="ChaB"/>
    <property type="match status" value="1"/>
</dbReference>
<organism evidence="2 3">
    <name type="scientific">Neorhizobium turbinariae</name>
    <dbReference type="NCBI Taxonomy" id="2937795"/>
    <lineage>
        <taxon>Bacteria</taxon>
        <taxon>Pseudomonadati</taxon>
        <taxon>Pseudomonadota</taxon>
        <taxon>Alphaproteobacteria</taxon>
        <taxon>Hyphomicrobiales</taxon>
        <taxon>Rhizobiaceae</taxon>
        <taxon>Rhizobium/Agrobacterium group</taxon>
        <taxon>Neorhizobium</taxon>
    </lineage>
</organism>
<protein>
    <submittedName>
        <fullName evidence="2">ChaB family protein</fullName>
    </submittedName>
</protein>
<feature type="non-terminal residue" evidence="2">
    <location>
        <position position="1"/>
    </location>
</feature>
<name>A0ABT0IYA8_9HYPH</name>
<keyword evidence="3" id="KW-1185">Reference proteome</keyword>
<dbReference type="InterPro" id="IPR009317">
    <property type="entry name" value="ChaB"/>
</dbReference>
<accession>A0ABT0IYA8</accession>
<reference evidence="2 3" key="1">
    <citation type="submission" date="2022-04" db="EMBL/GenBank/DDBJ databases">
        <title>Rhizobium coralii sp. nov., isolated from coral Turbinaria peltata.</title>
        <authorList>
            <person name="Sun H."/>
        </authorList>
    </citation>
    <scope>NUCLEOTIDE SEQUENCE [LARGE SCALE GENOMIC DNA]</scope>
    <source>
        <strain evidence="2 3">NTR19</strain>
    </source>
</reference>
<evidence type="ECO:0000256" key="1">
    <source>
        <dbReference type="SAM" id="MobiDB-lite"/>
    </source>
</evidence>
<comment type="caution">
    <text evidence="2">The sequence shown here is derived from an EMBL/GenBank/DDBJ whole genome shotgun (WGS) entry which is preliminary data.</text>
</comment>
<feature type="region of interest" description="Disordered" evidence="1">
    <location>
        <begin position="58"/>
        <end position="85"/>
    </location>
</feature>
<gene>
    <name evidence="2" type="ORF">M0654_22700</name>
</gene>
<evidence type="ECO:0000313" key="2">
    <source>
        <dbReference type="EMBL" id="MCK8782761.1"/>
    </source>
</evidence>
<dbReference type="Proteomes" id="UP001202827">
    <property type="component" value="Unassembled WGS sequence"/>
</dbReference>
<evidence type="ECO:0000313" key="3">
    <source>
        <dbReference type="Proteomes" id="UP001202827"/>
    </source>
</evidence>
<dbReference type="InterPro" id="IPR037205">
    <property type="entry name" value="ChaB_sf"/>
</dbReference>
<proteinExistence type="predicted"/>